<feature type="compositionally biased region" description="Basic and acidic residues" evidence="1">
    <location>
        <begin position="106"/>
        <end position="117"/>
    </location>
</feature>
<dbReference type="SUPFAM" id="SSF110997">
    <property type="entry name" value="Sporulation related repeat"/>
    <property type="match status" value="1"/>
</dbReference>
<feature type="compositionally biased region" description="Low complexity" evidence="1">
    <location>
        <begin position="216"/>
        <end position="235"/>
    </location>
</feature>
<dbReference type="PROSITE" id="PS51724">
    <property type="entry name" value="SPOR"/>
    <property type="match status" value="1"/>
</dbReference>
<protein>
    <recommendedName>
        <fullName evidence="2">SPOR domain-containing protein</fullName>
    </recommendedName>
</protein>
<evidence type="ECO:0000256" key="1">
    <source>
        <dbReference type="SAM" id="MobiDB-lite"/>
    </source>
</evidence>
<feature type="region of interest" description="Disordered" evidence="1">
    <location>
        <begin position="103"/>
        <end position="129"/>
    </location>
</feature>
<dbReference type="Proteomes" id="UP000233742">
    <property type="component" value="Chromosome"/>
</dbReference>
<feature type="domain" description="SPOR" evidence="2">
    <location>
        <begin position="258"/>
        <end position="334"/>
    </location>
</feature>
<reference evidence="3 4" key="1">
    <citation type="submission" date="2017-12" db="EMBL/GenBank/DDBJ databases">
        <authorList>
            <person name="Hurst M.R.H."/>
        </authorList>
    </citation>
    <scope>NUCLEOTIDE SEQUENCE [LARGE SCALE GENOMIC DNA]</scope>
    <source>
        <strain evidence="3 4">BM15</strain>
    </source>
</reference>
<dbReference type="AlphaFoldDB" id="A0A2K9EZW4"/>
<dbReference type="KEGG" id="paro:CUV01_17025"/>
<dbReference type="EMBL" id="CP025408">
    <property type="protein sequence ID" value="AUH34854.1"/>
    <property type="molecule type" value="Genomic_DNA"/>
</dbReference>
<accession>A0A2K9EZW4</accession>
<organism evidence="3 4">
    <name type="scientific">Paracoccus tegillarcae</name>
    <dbReference type="NCBI Taxonomy" id="1529068"/>
    <lineage>
        <taxon>Bacteria</taxon>
        <taxon>Pseudomonadati</taxon>
        <taxon>Pseudomonadota</taxon>
        <taxon>Alphaproteobacteria</taxon>
        <taxon>Rhodobacterales</taxon>
        <taxon>Paracoccaceae</taxon>
        <taxon>Paracoccus</taxon>
    </lineage>
</organism>
<sequence length="334" mass="34496">MNMRIYGALMRIWQICALVWLGQPVGANPAGPLERPPEEFAGAQYIDSAGCVYLRQGSVWAPRLDRDGAVICGYPPSLPFAAGSVDPGADAALRLSVTLADGLQDGDLHDDPNDPLRRMPAPTPHASEQRLTGLEASLKALPSMRAAAAGSTADSQQLCDLLGYDENQGRGAGTGATLGICAGGGADLTPKVTHPANGGVAGDQGRRDVAATPVNASRAKSGSARRAQASQKAGSGKNRDTSRLAVVSGSTNNQSVEMIPAGAHYVQIGRFTAERAETVIQGLLASGYPVVRSTAEDPKTGGRLIMAGPFSDRQAVIVALSQLRGAGYPGAFAR</sequence>
<evidence type="ECO:0000313" key="4">
    <source>
        <dbReference type="Proteomes" id="UP000233742"/>
    </source>
</evidence>
<feature type="region of interest" description="Disordered" evidence="1">
    <location>
        <begin position="213"/>
        <end position="243"/>
    </location>
</feature>
<dbReference type="InterPro" id="IPR036680">
    <property type="entry name" value="SPOR-like_sf"/>
</dbReference>
<evidence type="ECO:0000259" key="2">
    <source>
        <dbReference type="PROSITE" id="PS51724"/>
    </source>
</evidence>
<keyword evidence="4" id="KW-1185">Reference proteome</keyword>
<dbReference type="GO" id="GO:0042834">
    <property type="term" value="F:peptidoglycan binding"/>
    <property type="evidence" value="ECO:0007669"/>
    <property type="project" value="InterPro"/>
</dbReference>
<dbReference type="InterPro" id="IPR007730">
    <property type="entry name" value="SPOR-like_dom"/>
</dbReference>
<name>A0A2K9EZW4_9RHOB</name>
<dbReference type="Pfam" id="PF05036">
    <property type="entry name" value="SPOR"/>
    <property type="match status" value="1"/>
</dbReference>
<proteinExistence type="predicted"/>
<gene>
    <name evidence="3" type="ORF">CUV01_17025</name>
</gene>
<evidence type="ECO:0000313" key="3">
    <source>
        <dbReference type="EMBL" id="AUH34854.1"/>
    </source>
</evidence>